<sequence>MPDEVVRLRPSIIIAEKEEAIAFSSWNATVHLRGSNSVALWHAIRPSLAGGISEEALVEALPEGNVRHVVADLLSDLGTNNLLEVVDEKAAGTRLSEDIKRWIGSKTVRAAAVTRRLSVMALTVSGTDAHLLRLVQARLEDAGLSASLELRPDSRVDAEIHIDSGTLSGSVVVIQTLGTTLVGPVPAGPSITAMLLLADRHRSDGVRLTGLDDVTTELAASQALLAILSTAVTAEEAAHSSSAPPASSSVADTPQVYVTDAFAVSELHPLTIAWPHSLISAIGSVSVMQGDQLSSSETHGETPPAAEMESLKALWDRHGGAVSEPHPRDLPQIPYALATCRDLDTDYVALGIGSQLDVARWDALRHALRASIPPEWSVRLGLGRSGAEARDDAILQWISSPSARVRWDASTEITTDRSPAARRAWSTATLRLGATVGVHAELTRVGSLSLHRVRATTGVHRVDVYSQDQDQALTGALVRLGGLLQANATAGQGPGQGGSGGQGSAAPAISVGPGLSDWAKAMGLRVRDVDSGQAALHAAVVES</sequence>
<evidence type="ECO:0000256" key="1">
    <source>
        <dbReference type="SAM" id="MobiDB-lite"/>
    </source>
</evidence>
<proteinExistence type="predicted"/>
<dbReference type="RefSeq" id="WP_119373995.1">
    <property type="nucleotide sequence ID" value="NZ_QWEC01000001.1"/>
</dbReference>
<dbReference type="AlphaFoldDB" id="A0A399NZE3"/>
<comment type="caution">
    <text evidence="2">The sequence shown here is derived from an EMBL/GenBank/DDBJ whole genome shotgun (WGS) entry which is preliminary data.</text>
</comment>
<feature type="compositionally biased region" description="Gly residues" evidence="1">
    <location>
        <begin position="492"/>
        <end position="503"/>
    </location>
</feature>
<dbReference type="EMBL" id="QWEC01000001">
    <property type="protein sequence ID" value="RII99088.1"/>
    <property type="molecule type" value="Genomic_DNA"/>
</dbReference>
<protein>
    <submittedName>
        <fullName evidence="2">Uncharacterized protein</fullName>
    </submittedName>
</protein>
<name>A0A399NZE3_9MICO</name>
<evidence type="ECO:0000313" key="2">
    <source>
        <dbReference type="EMBL" id="RII99088.1"/>
    </source>
</evidence>
<dbReference type="Proteomes" id="UP000266298">
    <property type="component" value="Unassembled WGS sequence"/>
</dbReference>
<feature type="region of interest" description="Disordered" evidence="1">
    <location>
        <begin position="489"/>
        <end position="509"/>
    </location>
</feature>
<organism evidence="2 3">
    <name type="scientific">Clavibacter michiganensis</name>
    <dbReference type="NCBI Taxonomy" id="28447"/>
    <lineage>
        <taxon>Bacteria</taxon>
        <taxon>Bacillati</taxon>
        <taxon>Actinomycetota</taxon>
        <taxon>Actinomycetes</taxon>
        <taxon>Micrococcales</taxon>
        <taxon>Microbacteriaceae</taxon>
        <taxon>Clavibacter</taxon>
    </lineage>
</organism>
<gene>
    <name evidence="2" type="ORF">DZF96_00150</name>
</gene>
<reference evidence="2 3" key="1">
    <citation type="submission" date="2018-08" db="EMBL/GenBank/DDBJ databases">
        <title>Genome Sequence of Clavibacter michiganensis Subspecies type strains, and the Atypical Peach-Colored Strains Isolated from Tomato.</title>
        <authorList>
            <person name="Osdaghi E."/>
            <person name="Portier P."/>
            <person name="Briand M."/>
            <person name="Jacques M.-A."/>
        </authorList>
    </citation>
    <scope>NUCLEOTIDE SEQUENCE [LARGE SCALE GENOMIC DNA]</scope>
    <source>
        <strain evidence="2 3">CFBP 7493</strain>
    </source>
</reference>
<accession>A0A399NZE3</accession>
<evidence type="ECO:0000313" key="3">
    <source>
        <dbReference type="Proteomes" id="UP000266298"/>
    </source>
</evidence>